<dbReference type="InParanoid" id="D2VQY6"/>
<name>D2VQY6_NAEGR</name>
<gene>
    <name evidence="1" type="ORF">NAEGRDRAFT_71392</name>
</gene>
<organism evidence="2">
    <name type="scientific">Naegleria gruberi</name>
    <name type="common">Amoeba</name>
    <dbReference type="NCBI Taxonomy" id="5762"/>
    <lineage>
        <taxon>Eukaryota</taxon>
        <taxon>Discoba</taxon>
        <taxon>Heterolobosea</taxon>
        <taxon>Tetramitia</taxon>
        <taxon>Eutetramitia</taxon>
        <taxon>Vahlkampfiidae</taxon>
        <taxon>Naegleria</taxon>
    </lineage>
</organism>
<evidence type="ECO:0000313" key="1">
    <source>
        <dbReference type="EMBL" id="EFC40718.1"/>
    </source>
</evidence>
<accession>D2VQY6</accession>
<keyword evidence="2" id="KW-1185">Reference proteome</keyword>
<sequence>MASKDIVVNTPNTSPSNMLSYARDNITSTNTVIVKNHFQMADEKQEFDTLSENNIFAPHSTDEKTLSEQNPKLFAEFCIAVQNKSYSCELRSLAVKILLRVKAFEYLVSVYCWEGENLLEIRYLSQGSDSRSGIYVQFEADKSSNSFTVLVNLAHKFQQYSFREENQEEIFEFLQHALI</sequence>
<dbReference type="KEGG" id="ngr:NAEGRDRAFT_71392"/>
<dbReference type="AlphaFoldDB" id="D2VQY6"/>
<reference evidence="1 2" key="1">
    <citation type="journal article" date="2010" name="Cell">
        <title>The genome of Naegleria gruberi illuminates early eukaryotic versatility.</title>
        <authorList>
            <person name="Fritz-Laylin L.K."/>
            <person name="Prochnik S.E."/>
            <person name="Ginger M.L."/>
            <person name="Dacks J.B."/>
            <person name="Carpenter M.L."/>
            <person name="Field M.C."/>
            <person name="Kuo A."/>
            <person name="Paredez A."/>
            <person name="Chapman J."/>
            <person name="Pham J."/>
            <person name="Shu S."/>
            <person name="Neupane R."/>
            <person name="Cipriano M."/>
            <person name="Mancuso J."/>
            <person name="Tu H."/>
            <person name="Salamov A."/>
            <person name="Lindquist E."/>
            <person name="Shapiro H."/>
            <person name="Lucas S."/>
            <person name="Grigoriev I.V."/>
            <person name="Cande W.Z."/>
            <person name="Fulton C."/>
            <person name="Rokhsar D.S."/>
            <person name="Dawson S.C."/>
        </authorList>
    </citation>
    <scope>NUCLEOTIDE SEQUENCE [LARGE SCALE GENOMIC DNA]</scope>
    <source>
        <strain evidence="1 2">NEG-M</strain>
    </source>
</reference>
<evidence type="ECO:0000313" key="2">
    <source>
        <dbReference type="Proteomes" id="UP000006671"/>
    </source>
</evidence>
<dbReference type="RefSeq" id="XP_002673462.1">
    <property type="nucleotide sequence ID" value="XM_002673416.1"/>
</dbReference>
<dbReference type="GeneID" id="8864465"/>
<proteinExistence type="predicted"/>
<dbReference type="EMBL" id="GG738890">
    <property type="protein sequence ID" value="EFC40718.1"/>
    <property type="molecule type" value="Genomic_DNA"/>
</dbReference>
<protein>
    <submittedName>
        <fullName evidence="1">Predicted protein</fullName>
    </submittedName>
</protein>
<dbReference type="Proteomes" id="UP000006671">
    <property type="component" value="Unassembled WGS sequence"/>
</dbReference>
<dbReference type="VEuPathDB" id="AmoebaDB:NAEGRDRAFT_71392"/>